<evidence type="ECO:0000256" key="1">
    <source>
        <dbReference type="ARBA" id="ARBA00022801"/>
    </source>
</evidence>
<feature type="domain" description="ASCH" evidence="2">
    <location>
        <begin position="6"/>
        <end position="82"/>
    </location>
</feature>
<dbReference type="Proteomes" id="UP001206350">
    <property type="component" value="Unassembled WGS sequence"/>
</dbReference>
<comment type="caution">
    <text evidence="3">The sequence shown here is derived from an EMBL/GenBank/DDBJ whole genome shotgun (WGS) entry which is preliminary data.</text>
</comment>
<dbReference type="InterPro" id="IPR015947">
    <property type="entry name" value="PUA-like_sf"/>
</dbReference>
<dbReference type="GO" id="GO:0005829">
    <property type="term" value="C:cytosol"/>
    <property type="evidence" value="ECO:0007669"/>
    <property type="project" value="TreeGrafter"/>
</dbReference>
<dbReference type="PANTHER" id="PTHR38088">
    <property type="entry name" value="UCP029143 FAMILY PROTEIN"/>
    <property type="match status" value="1"/>
</dbReference>
<evidence type="ECO:0000259" key="2">
    <source>
        <dbReference type="SMART" id="SM01022"/>
    </source>
</evidence>
<dbReference type="SUPFAM" id="SSF88697">
    <property type="entry name" value="PUA domain-like"/>
    <property type="match status" value="1"/>
</dbReference>
<evidence type="ECO:0000313" key="4">
    <source>
        <dbReference type="Proteomes" id="UP001206350"/>
    </source>
</evidence>
<name>A0AAW5L7B9_9PAST</name>
<organism evidence="3 4">
    <name type="scientific">Rodentibacter pneumotropicus</name>
    <dbReference type="NCBI Taxonomy" id="758"/>
    <lineage>
        <taxon>Bacteria</taxon>
        <taxon>Pseudomonadati</taxon>
        <taxon>Pseudomonadota</taxon>
        <taxon>Gammaproteobacteria</taxon>
        <taxon>Pasteurellales</taxon>
        <taxon>Pasteurellaceae</taxon>
        <taxon>Rodentibacter</taxon>
    </lineage>
</organism>
<dbReference type="EMBL" id="JALJCU010000004">
    <property type="protein sequence ID" value="MCQ9120393.1"/>
    <property type="molecule type" value="Genomic_DNA"/>
</dbReference>
<dbReference type="Pfam" id="PF04266">
    <property type="entry name" value="ASCH"/>
    <property type="match status" value="1"/>
</dbReference>
<gene>
    <name evidence="3" type="primary">yqfB</name>
    <name evidence="3" type="ORF">MUU45_002183</name>
</gene>
<dbReference type="NCBIfam" id="NF003443">
    <property type="entry name" value="PRK04980.1"/>
    <property type="match status" value="1"/>
</dbReference>
<proteinExistence type="predicted"/>
<dbReference type="CDD" id="cd06552">
    <property type="entry name" value="ASCH_yqfb_like"/>
    <property type="match status" value="1"/>
</dbReference>
<dbReference type="InterPro" id="IPR008314">
    <property type="entry name" value="AC4CH"/>
</dbReference>
<dbReference type="Gene3D" id="2.30.130.30">
    <property type="entry name" value="Hypothetical protein"/>
    <property type="match status" value="1"/>
</dbReference>
<dbReference type="GO" id="GO:0016787">
    <property type="term" value="F:hydrolase activity"/>
    <property type="evidence" value="ECO:0007669"/>
    <property type="project" value="UniProtKB-KW"/>
</dbReference>
<accession>A0AAW5L7B9</accession>
<reference evidence="3 4" key="1">
    <citation type="journal article" date="2022" name="Microbiol. Spectr.">
        <title>Microbiota of the Pregnant Mouse: Characterization of the Bacterial Communities in the Oral Cavity, Lung, Intestine, and Vagina through Culture and DNA Sequencing.</title>
        <authorList>
            <person name="Greenberg J.M."/>
            <person name="Romero R."/>
            <person name="Winters A.D."/>
            <person name="Galaz J."/>
            <person name="Garcia-Flores V."/>
            <person name="Arenas-Hernandez M."/>
            <person name="Panzer J."/>
            <person name="Shaffer Z."/>
            <person name="Kracht D.J."/>
            <person name="Gomez-Lopez N."/>
            <person name="Theis K.R."/>
        </authorList>
    </citation>
    <scope>NUCLEOTIDE SEQUENCE [LARGE SCALE GENOMIC DNA]</scope>
    <source>
        <strain evidence="3 4">MAC-C1-H1</strain>
    </source>
</reference>
<dbReference type="AlphaFoldDB" id="A0AAW5L7B9"/>
<dbReference type="PANTHER" id="PTHR38088:SF2">
    <property type="entry name" value="UCP029143 FAMILY PROTEIN"/>
    <property type="match status" value="1"/>
</dbReference>
<keyword evidence="4" id="KW-1185">Reference proteome</keyword>
<dbReference type="InterPro" id="IPR007374">
    <property type="entry name" value="ASCH_domain"/>
</dbReference>
<protein>
    <submittedName>
        <fullName evidence="3">N(4)-acetylcytidine aminohydrolase</fullName>
    </submittedName>
</protein>
<sequence>MQTNDITFHQRFEADILSCRKTITIRDKSESHFKTGDVLRVGRFEDNQYFCTIEVLSVLPITPDELTGLYARLENMMLNELRE</sequence>
<dbReference type="SMART" id="SM01022">
    <property type="entry name" value="ASCH"/>
    <property type="match status" value="1"/>
</dbReference>
<keyword evidence="1" id="KW-0378">Hydrolase</keyword>
<evidence type="ECO:0000313" key="3">
    <source>
        <dbReference type="EMBL" id="MCQ9120393.1"/>
    </source>
</evidence>